<organism evidence="1 2">
    <name type="scientific">Aristophania vespae</name>
    <dbReference type="NCBI Taxonomy" id="2697033"/>
    <lineage>
        <taxon>Bacteria</taxon>
        <taxon>Pseudomonadati</taxon>
        <taxon>Pseudomonadota</taxon>
        <taxon>Alphaproteobacteria</taxon>
        <taxon>Acetobacterales</taxon>
        <taxon>Acetobacteraceae</taxon>
        <taxon>Aristophania</taxon>
    </lineage>
</organism>
<dbReference type="RefSeq" id="WP_160619126.1">
    <property type="nucleotide sequence ID" value="NZ_CP047652.1"/>
</dbReference>
<protein>
    <submittedName>
        <fullName evidence="1">Uncharacterized protein</fullName>
    </submittedName>
</protein>
<dbReference type="EMBL" id="CP047652">
    <property type="protein sequence ID" value="QHI96053.1"/>
    <property type="molecule type" value="Genomic_DNA"/>
</dbReference>
<name>A0A6P1NFI1_9PROT</name>
<evidence type="ECO:0000313" key="1">
    <source>
        <dbReference type="EMBL" id="QHI96053.1"/>
    </source>
</evidence>
<dbReference type="SUPFAM" id="SSF160059">
    <property type="entry name" value="PriA/YqbF domain"/>
    <property type="match status" value="1"/>
</dbReference>
<reference evidence="1 2" key="1">
    <citation type="submission" date="2020-01" db="EMBL/GenBank/DDBJ databases">
        <title>Genome sequencing of strain KACC 21507.</title>
        <authorList>
            <person name="Heo J."/>
            <person name="Kim S.-J."/>
            <person name="Kim J.-S."/>
            <person name="Hong S.-B."/>
            <person name="Kwon S.-W."/>
        </authorList>
    </citation>
    <scope>NUCLEOTIDE SEQUENCE [LARGE SCALE GENOMIC DNA]</scope>
    <source>
        <strain evidence="1 2">KACC 21507</strain>
    </source>
</reference>
<evidence type="ECO:0000313" key="2">
    <source>
        <dbReference type="Proteomes" id="UP000463975"/>
    </source>
</evidence>
<dbReference type="Proteomes" id="UP000463975">
    <property type="component" value="Chromosome"/>
</dbReference>
<dbReference type="AlphaFoldDB" id="A0A6P1NFI1"/>
<keyword evidence="2" id="KW-1185">Reference proteome</keyword>
<gene>
    <name evidence="1" type="ORF">GT348_07220</name>
</gene>
<accession>A0A6P1NFI1</accession>
<dbReference type="KEGG" id="bomb:GT348_07220"/>
<proteinExistence type="predicted"/>
<sequence>MSRKTDEKPAAPRTEMMQARLLGAAKDTELKAGTILVTCVSPGFRRAGIAHERLKIWARDELEPGQIEAMRQEPKLTLIEFV</sequence>